<gene>
    <name evidence="2" type="ORF">EGD98_15235</name>
</gene>
<evidence type="ECO:0000313" key="2">
    <source>
        <dbReference type="EMBL" id="MBX0305020.1"/>
    </source>
</evidence>
<keyword evidence="1" id="KW-1133">Transmembrane helix</keyword>
<feature type="transmembrane region" description="Helical" evidence="1">
    <location>
        <begin position="153"/>
        <end position="171"/>
    </location>
</feature>
<evidence type="ECO:0000256" key="1">
    <source>
        <dbReference type="SAM" id="Phobius"/>
    </source>
</evidence>
<name>A0A8J8CDV9_9EURY</name>
<keyword evidence="1" id="KW-0812">Transmembrane</keyword>
<dbReference type="AlphaFoldDB" id="A0A8J8CDV9"/>
<keyword evidence="3" id="KW-1185">Reference proteome</keyword>
<accession>A0A8J8CDV9</accession>
<feature type="transmembrane region" description="Helical" evidence="1">
    <location>
        <begin position="33"/>
        <end position="52"/>
    </location>
</feature>
<organism evidence="2 3">
    <name type="scientific">Haloarcula salinisoli</name>
    <dbReference type="NCBI Taxonomy" id="2487746"/>
    <lineage>
        <taxon>Archaea</taxon>
        <taxon>Methanobacteriati</taxon>
        <taxon>Methanobacteriota</taxon>
        <taxon>Stenosarchaea group</taxon>
        <taxon>Halobacteria</taxon>
        <taxon>Halobacteriales</taxon>
        <taxon>Haloarculaceae</taxon>
        <taxon>Haloarcula</taxon>
    </lineage>
</organism>
<sequence length="270" mass="28685">MTDRRIVVLGSAVFVGSTAAVVAVLAGAAAAPVAGTAVVGLAAGAAVGYRLLPVEQVAGHLEHRLRTVGTILPMFVLIAWAAWTFVEGSSGGRFWPAMAGIFLALLGWVSVVQVGQNAQSAAADSRGETLAVLPETDSISIFGLERYRRPLKLFGAVSTLAAVGLFGWLAYTGSNPFLVVYALPVLLLTVTDTTYRVRITESGLLSENYISSRQVGTKFTAWEEVSGYSVRDGTLTIAIDKGINFSYDTGDIDDLPRVRSALEEYVPEQR</sequence>
<dbReference type="RefSeq" id="WP_220589215.1">
    <property type="nucleotide sequence ID" value="NZ_RKLQ01000002.1"/>
</dbReference>
<feature type="transmembrane region" description="Helical" evidence="1">
    <location>
        <begin position="64"/>
        <end position="83"/>
    </location>
</feature>
<dbReference type="Proteomes" id="UP000783863">
    <property type="component" value="Unassembled WGS sequence"/>
</dbReference>
<protein>
    <submittedName>
        <fullName evidence="2">Uncharacterized protein</fullName>
    </submittedName>
</protein>
<reference evidence="2" key="1">
    <citation type="submission" date="2021-06" db="EMBL/GenBank/DDBJ databases">
        <title>Halomicroarcula sp. F24A a new haloarchaeum isolated from saline soil.</title>
        <authorList>
            <person name="Duran-Viseras A."/>
            <person name="Sanchez-Porro C."/>
            <person name="Ventosa A."/>
        </authorList>
    </citation>
    <scope>NUCLEOTIDE SEQUENCE</scope>
    <source>
        <strain evidence="2">F24A</strain>
    </source>
</reference>
<keyword evidence="1" id="KW-0472">Membrane</keyword>
<dbReference type="EMBL" id="RKLQ01000002">
    <property type="protein sequence ID" value="MBX0305020.1"/>
    <property type="molecule type" value="Genomic_DNA"/>
</dbReference>
<feature type="transmembrane region" description="Helical" evidence="1">
    <location>
        <begin position="177"/>
        <end position="195"/>
    </location>
</feature>
<evidence type="ECO:0000313" key="3">
    <source>
        <dbReference type="Proteomes" id="UP000783863"/>
    </source>
</evidence>
<comment type="caution">
    <text evidence="2">The sequence shown here is derived from an EMBL/GenBank/DDBJ whole genome shotgun (WGS) entry which is preliminary data.</text>
</comment>
<feature type="transmembrane region" description="Helical" evidence="1">
    <location>
        <begin position="7"/>
        <end position="27"/>
    </location>
</feature>
<feature type="transmembrane region" description="Helical" evidence="1">
    <location>
        <begin position="95"/>
        <end position="115"/>
    </location>
</feature>
<proteinExistence type="predicted"/>